<dbReference type="SUPFAM" id="SSF54593">
    <property type="entry name" value="Glyoxalase/Bleomycin resistance protein/Dihydroxybiphenyl dioxygenase"/>
    <property type="match status" value="1"/>
</dbReference>
<dbReference type="Pfam" id="PF18029">
    <property type="entry name" value="Glyoxalase_6"/>
    <property type="match status" value="1"/>
</dbReference>
<dbReference type="Proteomes" id="UP000034883">
    <property type="component" value="Chromosome"/>
</dbReference>
<name>A0A0F6WAR8_9BACT</name>
<evidence type="ECO:0000313" key="2">
    <source>
        <dbReference type="EMBL" id="AKF11800.1"/>
    </source>
</evidence>
<dbReference type="RefSeq" id="WP_053238631.1">
    <property type="nucleotide sequence ID" value="NZ_CP011125.1"/>
</dbReference>
<dbReference type="CDD" id="cd07247">
    <property type="entry name" value="SgaA_N_like"/>
    <property type="match status" value="1"/>
</dbReference>
<dbReference type="PROSITE" id="PS51819">
    <property type="entry name" value="VOC"/>
    <property type="match status" value="1"/>
</dbReference>
<dbReference type="InterPro" id="IPR037523">
    <property type="entry name" value="VOC_core"/>
</dbReference>
<keyword evidence="3" id="KW-1185">Reference proteome</keyword>
<accession>A0A0F6WAR8</accession>
<gene>
    <name evidence="2" type="ORF">DB32_008949</name>
</gene>
<proteinExistence type="predicted"/>
<evidence type="ECO:0000313" key="3">
    <source>
        <dbReference type="Proteomes" id="UP000034883"/>
    </source>
</evidence>
<evidence type="ECO:0000259" key="1">
    <source>
        <dbReference type="PROSITE" id="PS51819"/>
    </source>
</evidence>
<dbReference type="KEGG" id="samy:DB32_008949"/>
<dbReference type="AlphaFoldDB" id="A0A0F6WAR8"/>
<organism evidence="2 3">
    <name type="scientific">Sandaracinus amylolyticus</name>
    <dbReference type="NCBI Taxonomy" id="927083"/>
    <lineage>
        <taxon>Bacteria</taxon>
        <taxon>Pseudomonadati</taxon>
        <taxon>Myxococcota</taxon>
        <taxon>Polyangia</taxon>
        <taxon>Polyangiales</taxon>
        <taxon>Sandaracinaceae</taxon>
        <taxon>Sandaracinus</taxon>
    </lineage>
</organism>
<dbReference type="PANTHER" id="PTHR33993:SF14">
    <property type="entry name" value="GB|AAF24581.1"/>
    <property type="match status" value="1"/>
</dbReference>
<reference evidence="2 3" key="1">
    <citation type="submission" date="2015-03" db="EMBL/GenBank/DDBJ databases">
        <title>Genome assembly of Sandaracinus amylolyticus DSM 53668.</title>
        <authorList>
            <person name="Sharma G."/>
            <person name="Subramanian S."/>
        </authorList>
    </citation>
    <scope>NUCLEOTIDE SEQUENCE [LARGE SCALE GENOMIC DNA]</scope>
    <source>
        <strain evidence="2 3">DSM 53668</strain>
    </source>
</reference>
<dbReference type="EMBL" id="CP011125">
    <property type="protein sequence ID" value="AKF11800.1"/>
    <property type="molecule type" value="Genomic_DNA"/>
</dbReference>
<dbReference type="PANTHER" id="PTHR33993">
    <property type="entry name" value="GLYOXALASE-RELATED"/>
    <property type="match status" value="1"/>
</dbReference>
<dbReference type="InterPro" id="IPR041581">
    <property type="entry name" value="Glyoxalase_6"/>
</dbReference>
<dbReference type="OrthoDB" id="9792323at2"/>
<dbReference type="Gene3D" id="3.10.180.10">
    <property type="entry name" value="2,3-Dihydroxybiphenyl 1,2-Dioxygenase, domain 1"/>
    <property type="match status" value="1"/>
</dbReference>
<sequence length="120" mass="13057">MSHPVMHFELIANSPERLKRFYAGLFGWRAEDQEGMDYAMIRAGEGRGIDGGLGGTSTGLAPGLAIYVQVDDVDAHLARARELGASEVLQEPYDVPGFGRFAVLRDPEGNRVGLWAQPRG</sequence>
<dbReference type="STRING" id="927083.DB32_008949"/>
<dbReference type="InterPro" id="IPR052164">
    <property type="entry name" value="Anthracycline_SecMetBiosynth"/>
</dbReference>
<dbReference type="InterPro" id="IPR029068">
    <property type="entry name" value="Glyas_Bleomycin-R_OHBP_Dase"/>
</dbReference>
<feature type="domain" description="VOC" evidence="1">
    <location>
        <begin position="4"/>
        <end position="117"/>
    </location>
</feature>
<protein>
    <submittedName>
        <fullName evidence="2">Glyoxalase</fullName>
    </submittedName>
</protein>